<dbReference type="EMBL" id="CAJNOK010022798">
    <property type="protein sequence ID" value="CAF1353518.1"/>
    <property type="molecule type" value="Genomic_DNA"/>
</dbReference>
<dbReference type="PROSITE" id="PS51186">
    <property type="entry name" value="GNAT"/>
    <property type="match status" value="1"/>
</dbReference>
<organism evidence="3 6">
    <name type="scientific">Didymodactylos carnosus</name>
    <dbReference type="NCBI Taxonomy" id="1234261"/>
    <lineage>
        <taxon>Eukaryota</taxon>
        <taxon>Metazoa</taxon>
        <taxon>Spiralia</taxon>
        <taxon>Gnathifera</taxon>
        <taxon>Rotifera</taxon>
        <taxon>Eurotatoria</taxon>
        <taxon>Bdelloidea</taxon>
        <taxon>Philodinida</taxon>
        <taxon>Philodinidae</taxon>
        <taxon>Didymodactylos</taxon>
    </lineage>
</organism>
<keyword evidence="6" id="KW-1185">Reference proteome</keyword>
<gene>
    <name evidence="3" type="ORF">GPM918_LOCUS38241</name>
    <name evidence="2" type="ORF">OVA965_LOCUS30910</name>
    <name evidence="5" type="ORF">SRO942_LOCUS39053</name>
    <name evidence="4" type="ORF">TMI583_LOCUS31722</name>
</gene>
<dbReference type="InterPro" id="IPR016181">
    <property type="entry name" value="Acyl_CoA_acyltransferase"/>
</dbReference>
<dbReference type="NCBIfam" id="TIGR01575">
    <property type="entry name" value="rimI"/>
    <property type="match status" value="1"/>
</dbReference>
<feature type="domain" description="N-acetyltransferase" evidence="1">
    <location>
        <begin position="3"/>
        <end position="147"/>
    </location>
</feature>
<dbReference type="InterPro" id="IPR006464">
    <property type="entry name" value="AcTrfase_RimI/Ard1"/>
</dbReference>
<name>A0A815VL96_9BILA</name>
<dbReference type="Proteomes" id="UP000663829">
    <property type="component" value="Unassembled WGS sequence"/>
</dbReference>
<accession>A0A815VL96</accession>
<comment type="caution">
    <text evidence="3">The sequence shown here is derived from an EMBL/GenBank/DDBJ whole genome shotgun (WGS) entry which is preliminary data.</text>
</comment>
<dbReference type="Proteomes" id="UP000682733">
    <property type="component" value="Unassembled WGS sequence"/>
</dbReference>
<dbReference type="PANTHER" id="PTHR47542">
    <property type="entry name" value="ACYL-COA N-ACYLTRANSFERASES (NAT) SUPERFAMILY PROTEIN"/>
    <property type="match status" value="1"/>
</dbReference>
<dbReference type="SUPFAM" id="SSF55729">
    <property type="entry name" value="Acyl-CoA N-acyltransferases (Nat)"/>
    <property type="match status" value="1"/>
</dbReference>
<dbReference type="Proteomes" id="UP000677228">
    <property type="component" value="Unassembled WGS sequence"/>
</dbReference>
<dbReference type="AlphaFoldDB" id="A0A815VL96"/>
<evidence type="ECO:0000313" key="5">
    <source>
        <dbReference type="EMBL" id="CAF4394046.1"/>
    </source>
</evidence>
<dbReference type="EMBL" id="CAJOBC010090741">
    <property type="protein sequence ID" value="CAF4394046.1"/>
    <property type="molecule type" value="Genomic_DNA"/>
</dbReference>
<evidence type="ECO:0000313" key="4">
    <source>
        <dbReference type="EMBL" id="CAF4163944.1"/>
    </source>
</evidence>
<dbReference type="OrthoDB" id="4080456at2759"/>
<dbReference type="Proteomes" id="UP000681722">
    <property type="component" value="Unassembled WGS sequence"/>
</dbReference>
<proteinExistence type="predicted"/>
<evidence type="ECO:0000313" key="2">
    <source>
        <dbReference type="EMBL" id="CAF1353518.1"/>
    </source>
</evidence>
<dbReference type="Pfam" id="PF00583">
    <property type="entry name" value="Acetyltransf_1"/>
    <property type="match status" value="1"/>
</dbReference>
<dbReference type="InterPro" id="IPR000182">
    <property type="entry name" value="GNAT_dom"/>
</dbReference>
<dbReference type="EMBL" id="CAJNOQ010025142">
    <property type="protein sequence ID" value="CAF1534375.1"/>
    <property type="molecule type" value="Genomic_DNA"/>
</dbReference>
<dbReference type="GO" id="GO:0008080">
    <property type="term" value="F:N-acetyltransferase activity"/>
    <property type="evidence" value="ECO:0007669"/>
    <property type="project" value="InterPro"/>
</dbReference>
<dbReference type="Gene3D" id="3.40.630.30">
    <property type="match status" value="1"/>
</dbReference>
<evidence type="ECO:0000313" key="3">
    <source>
        <dbReference type="EMBL" id="CAF1534375.1"/>
    </source>
</evidence>
<dbReference type="PANTHER" id="PTHR47542:SF2">
    <property type="entry name" value="ACYL-COA N-ACYLTRANSFERASES (NAT) SUPERFAMILY PROTEIN"/>
    <property type="match status" value="1"/>
</dbReference>
<evidence type="ECO:0000259" key="1">
    <source>
        <dbReference type="PROSITE" id="PS51186"/>
    </source>
</evidence>
<protein>
    <recommendedName>
        <fullName evidence="1">N-acetyltransferase domain-containing protein</fullName>
    </recommendedName>
</protein>
<reference evidence="3" key="1">
    <citation type="submission" date="2021-02" db="EMBL/GenBank/DDBJ databases">
        <authorList>
            <person name="Nowell W R."/>
        </authorList>
    </citation>
    <scope>NUCLEOTIDE SEQUENCE</scope>
</reference>
<dbReference type="CDD" id="cd04301">
    <property type="entry name" value="NAT_SF"/>
    <property type="match status" value="1"/>
</dbReference>
<dbReference type="EMBL" id="CAJOBA010044439">
    <property type="protein sequence ID" value="CAF4163944.1"/>
    <property type="molecule type" value="Genomic_DNA"/>
</dbReference>
<evidence type="ECO:0000313" key="6">
    <source>
        <dbReference type="Proteomes" id="UP000663829"/>
    </source>
</evidence>
<sequence length="156" mass="18234">MNVFIRRMESDDLDEVEEIEYITWPQYPWTAEDFIEASQPSTGNCWVLEDDKGLIGYSVQYIDADSSHIANICIRRERQQQGFGRMMLDYLINEARLSNAKYISLEVNVSNEKAYLLYKSFGFTVTERLKAYYSASEDAYKMQLCLTNADMYDYVS</sequence>